<protein>
    <submittedName>
        <fullName evidence="1">Uncharacterized protein</fullName>
    </submittedName>
</protein>
<accession>A0A3S5CKS3</accession>
<gene>
    <name evidence="1" type="ORF">PXEA_LOCUS22769</name>
</gene>
<dbReference type="EMBL" id="CAAALY010102135">
    <property type="protein sequence ID" value="VEL29329.1"/>
    <property type="molecule type" value="Genomic_DNA"/>
</dbReference>
<proteinExistence type="predicted"/>
<dbReference type="Proteomes" id="UP000784294">
    <property type="component" value="Unassembled WGS sequence"/>
</dbReference>
<comment type="caution">
    <text evidence="1">The sequence shown here is derived from an EMBL/GenBank/DDBJ whole genome shotgun (WGS) entry which is preliminary data.</text>
</comment>
<evidence type="ECO:0000313" key="2">
    <source>
        <dbReference type="Proteomes" id="UP000784294"/>
    </source>
</evidence>
<sequence length="163" mass="17697">MSKTDTRAEAALRLATVAAVGQAPHLSVAGGSMANSLRSQSRHASTDASASYWGSAAVAAVAAAASLGQKQHQHQQELAQQFHPVASHLDSTRQAFINSYSQQSISVTGPLGVEERCQERHPREHAYMRMHPHNHSSQQLINEKPSHILARRDSSEDVVCTQR</sequence>
<organism evidence="1 2">
    <name type="scientific">Protopolystoma xenopodis</name>
    <dbReference type="NCBI Taxonomy" id="117903"/>
    <lineage>
        <taxon>Eukaryota</taxon>
        <taxon>Metazoa</taxon>
        <taxon>Spiralia</taxon>
        <taxon>Lophotrochozoa</taxon>
        <taxon>Platyhelminthes</taxon>
        <taxon>Monogenea</taxon>
        <taxon>Polyopisthocotylea</taxon>
        <taxon>Polystomatidea</taxon>
        <taxon>Polystomatidae</taxon>
        <taxon>Protopolystoma</taxon>
    </lineage>
</organism>
<dbReference type="AlphaFoldDB" id="A0A3S5CKS3"/>
<keyword evidence="2" id="KW-1185">Reference proteome</keyword>
<reference evidence="1" key="1">
    <citation type="submission" date="2018-11" db="EMBL/GenBank/DDBJ databases">
        <authorList>
            <consortium name="Pathogen Informatics"/>
        </authorList>
    </citation>
    <scope>NUCLEOTIDE SEQUENCE</scope>
</reference>
<evidence type="ECO:0000313" key="1">
    <source>
        <dbReference type="EMBL" id="VEL29329.1"/>
    </source>
</evidence>
<name>A0A3S5CKS3_9PLAT</name>
<feature type="non-terminal residue" evidence="1">
    <location>
        <position position="163"/>
    </location>
</feature>